<evidence type="ECO:0000313" key="4">
    <source>
        <dbReference type="Proteomes" id="UP001345827"/>
    </source>
</evidence>
<keyword evidence="2" id="KW-0812">Transmembrane</keyword>
<dbReference type="PANTHER" id="PTHR33604:SF3">
    <property type="entry name" value="OSJNBA0004B13.7 PROTEIN"/>
    <property type="match status" value="1"/>
</dbReference>
<dbReference type="AlphaFoldDB" id="A0AAV9Q2F2"/>
<organism evidence="3 4">
    <name type="scientific">Vermiconidia calcicola</name>
    <dbReference type="NCBI Taxonomy" id="1690605"/>
    <lineage>
        <taxon>Eukaryota</taxon>
        <taxon>Fungi</taxon>
        <taxon>Dikarya</taxon>
        <taxon>Ascomycota</taxon>
        <taxon>Pezizomycotina</taxon>
        <taxon>Dothideomycetes</taxon>
        <taxon>Dothideomycetidae</taxon>
        <taxon>Mycosphaerellales</taxon>
        <taxon>Extremaceae</taxon>
        <taxon>Vermiconidia</taxon>
    </lineage>
</organism>
<reference evidence="3 4" key="1">
    <citation type="submission" date="2023-06" db="EMBL/GenBank/DDBJ databases">
        <title>Black Yeasts Isolated from many extreme environments.</title>
        <authorList>
            <person name="Coleine C."/>
            <person name="Stajich J.E."/>
            <person name="Selbmann L."/>
        </authorList>
    </citation>
    <scope>NUCLEOTIDE SEQUENCE [LARGE SCALE GENOMIC DNA]</scope>
    <source>
        <strain evidence="3 4">CCFEE 5887</strain>
    </source>
</reference>
<evidence type="ECO:0000256" key="2">
    <source>
        <dbReference type="SAM" id="Phobius"/>
    </source>
</evidence>
<evidence type="ECO:0008006" key="5">
    <source>
        <dbReference type="Google" id="ProtNLM"/>
    </source>
</evidence>
<evidence type="ECO:0000256" key="1">
    <source>
        <dbReference type="SAM" id="MobiDB-lite"/>
    </source>
</evidence>
<dbReference type="Proteomes" id="UP001345827">
    <property type="component" value="Unassembled WGS sequence"/>
</dbReference>
<feature type="compositionally biased region" description="Basic and acidic residues" evidence="1">
    <location>
        <begin position="7"/>
        <end position="19"/>
    </location>
</feature>
<feature type="region of interest" description="Disordered" evidence="1">
    <location>
        <begin position="1"/>
        <end position="22"/>
    </location>
</feature>
<keyword evidence="4" id="KW-1185">Reference proteome</keyword>
<keyword evidence="2" id="KW-1133">Transmembrane helix</keyword>
<feature type="transmembrane region" description="Helical" evidence="2">
    <location>
        <begin position="42"/>
        <end position="59"/>
    </location>
</feature>
<gene>
    <name evidence="3" type="ORF">LTR25_007833</name>
</gene>
<dbReference type="PANTHER" id="PTHR33604">
    <property type="entry name" value="OSJNBA0004B13.7 PROTEIN"/>
    <property type="match status" value="1"/>
</dbReference>
<keyword evidence="2" id="KW-0472">Membrane</keyword>
<name>A0AAV9Q2F2_9PEZI</name>
<comment type="caution">
    <text evidence="3">The sequence shown here is derived from an EMBL/GenBank/DDBJ whole genome shotgun (WGS) entry which is preliminary data.</text>
</comment>
<accession>A0AAV9Q2F2</accession>
<dbReference type="EMBL" id="JAXLQG010000015">
    <property type="protein sequence ID" value="KAK5532300.1"/>
    <property type="molecule type" value="Genomic_DNA"/>
</dbReference>
<evidence type="ECO:0000313" key="3">
    <source>
        <dbReference type="EMBL" id="KAK5532300.1"/>
    </source>
</evidence>
<protein>
    <recommendedName>
        <fullName evidence="5">Glycosyltransferase 2</fullName>
    </recommendedName>
</protein>
<sequence>MAARSRHLPETRNLEKKDGFVPARPHTQSTFGSWKSLRRRRVILAIVAVVVLYLFFKNMPTDVPPVNQRYDSRFGRLSPGLQHQSAWEGKEQTKDGNDHNYEGPIAFLHLAKTLRGTAAMRDSKGSVLFAISRLESIPRILPIACSMAQYNRTRVHVAFMGRQSALWADIKALNGISDDACDVFLHDARPDFPALSSDTRMDISARASLGHIHTVAHLQAVLVGDDNHEDGYLVRALREKTASMGLSLITLPAAGLGSLSWISSLDGAALNHVSKIHIDILIQARPESSASLIRLLRSIKEADYSGWSLPRLTIELPAIVDPFLAGYLARFKWPSDASGSESRLVVRRRMDTSLLTPSQASLRTLESFYPLVPGESHVLLLSPEAELSTGYFQFLMYTLLEYKYAARRTELVNHLLGISLDLPSHAPDLQTEAPWTSSRLQEPLILWQVPNSKAALYFGDRWIELHSFVSRRLSVDVELSKRTASTPNIAHEFPAWLQPMLEMMQARDYWMLYPNFVATQGSSAVTVHHELPGSPEEYLMDNLKKEQSFNLDEVHLTEDQTLTANDEIERLMRKEHRTDATSLVTPLLELMPLGLRQSTLGDAVPLISYKGEKIRWEDSGSLSWQFAKEFAETVGGCANYDPMKQESGNVESLFCLAAG</sequence>
<proteinExistence type="predicted"/>